<evidence type="ECO:0000313" key="2">
    <source>
        <dbReference type="Proteomes" id="UP000177798"/>
    </source>
</evidence>
<dbReference type="AlphaFoldDB" id="A0A1D9Q8U6"/>
<dbReference type="EMBL" id="CP017820">
    <property type="protein sequence ID" value="APA11232.1"/>
    <property type="molecule type" value="Genomic_DNA"/>
</dbReference>
<dbReference type="VEuPathDB" id="FungiDB:sscle_07g060020"/>
<sequence length="177" mass="20600">MTCQFSPTSAIVRRYHRGQNIVLNGLDGHWYIDGWEFDAAPNPNLWEEKYALQSYWAAQLSFRSEHAPNMSFIRIIQLFQKGKVSNTIHPDIMDLKFDMVNEFLRNLEAQARRNVESREMELCEEIRNNEYTTVEDIDMIDGIKINNERTPTGPIISTDAEEIMASVIRQLYNVQLG</sequence>
<organism evidence="1 2">
    <name type="scientific">Sclerotinia sclerotiorum (strain ATCC 18683 / 1980 / Ss-1)</name>
    <name type="common">White mold</name>
    <name type="synonym">Whetzelinia sclerotiorum</name>
    <dbReference type="NCBI Taxonomy" id="665079"/>
    <lineage>
        <taxon>Eukaryota</taxon>
        <taxon>Fungi</taxon>
        <taxon>Dikarya</taxon>
        <taxon>Ascomycota</taxon>
        <taxon>Pezizomycotina</taxon>
        <taxon>Leotiomycetes</taxon>
        <taxon>Helotiales</taxon>
        <taxon>Sclerotiniaceae</taxon>
        <taxon>Sclerotinia</taxon>
    </lineage>
</organism>
<gene>
    <name evidence="1" type="ORF">sscle_07g060020</name>
</gene>
<name>A0A1D9Q8U6_SCLS1</name>
<dbReference type="Proteomes" id="UP000177798">
    <property type="component" value="Chromosome 7"/>
</dbReference>
<protein>
    <submittedName>
        <fullName evidence="1">Uncharacterized protein</fullName>
    </submittedName>
</protein>
<dbReference type="OrthoDB" id="3520022at2759"/>
<dbReference type="RefSeq" id="XP_001587456.1">
    <property type="nucleotide sequence ID" value="XM_001587406.1"/>
</dbReference>
<reference evidence="2" key="1">
    <citation type="journal article" date="2017" name="Genome Biol. Evol.">
        <title>The complete genome sequence of the phytopathogenic fungus Sclerotinia sclerotiorum reveals insights into the genome architecture of broad host range pathogens.</title>
        <authorList>
            <person name="Derbyshire M."/>
            <person name="Denton-Giles M."/>
            <person name="Hegedus D."/>
            <person name="Seifbarghy S."/>
            <person name="Rollins J."/>
            <person name="van Kan J."/>
            <person name="Seidl M.F."/>
            <person name="Faino L."/>
            <person name="Mbengue M."/>
            <person name="Navaud O."/>
            <person name="Raffaele S."/>
            <person name="Hammond-Kosack K."/>
            <person name="Heard S."/>
            <person name="Oliver R."/>
        </authorList>
    </citation>
    <scope>NUCLEOTIDE SEQUENCE [LARGE SCALE GENOMIC DNA]</scope>
    <source>
        <strain evidence="2">ATCC 18683 / 1980 / Ss-1</strain>
    </source>
</reference>
<evidence type="ECO:0000313" key="1">
    <source>
        <dbReference type="EMBL" id="APA11232.1"/>
    </source>
</evidence>
<dbReference type="KEGG" id="ssl:SS1G_11448"/>
<accession>A0A1D9Q8U6</accession>
<proteinExistence type="predicted"/>